<keyword evidence="2" id="KW-0472">Membrane</keyword>
<dbReference type="SUPFAM" id="SSF51905">
    <property type="entry name" value="FAD/NAD(P)-binding domain"/>
    <property type="match status" value="2"/>
</dbReference>
<name>A0A9P5CHN3_9HYPO</name>
<evidence type="ECO:0000313" key="4">
    <source>
        <dbReference type="Proteomes" id="UP000801864"/>
    </source>
</evidence>
<dbReference type="AlphaFoldDB" id="A0A9P5CHN3"/>
<dbReference type="Proteomes" id="UP000801864">
    <property type="component" value="Unassembled WGS sequence"/>
</dbReference>
<feature type="transmembrane region" description="Helical" evidence="2">
    <location>
        <begin position="272"/>
        <end position="291"/>
    </location>
</feature>
<feature type="transmembrane region" description="Helical" evidence="2">
    <location>
        <begin position="415"/>
        <end position="437"/>
    </location>
</feature>
<evidence type="ECO:0008006" key="5">
    <source>
        <dbReference type="Google" id="ProtNLM"/>
    </source>
</evidence>
<feature type="transmembrane region" description="Helical" evidence="2">
    <location>
        <begin position="21"/>
        <end position="41"/>
    </location>
</feature>
<evidence type="ECO:0000313" key="3">
    <source>
        <dbReference type="EMBL" id="KAF3074958.1"/>
    </source>
</evidence>
<keyword evidence="2" id="KW-0812">Transmembrane</keyword>
<dbReference type="CDD" id="cd17325">
    <property type="entry name" value="MFS_MdtG_SLC18_like"/>
    <property type="match status" value="1"/>
</dbReference>
<protein>
    <recommendedName>
        <fullName evidence="5">L-ornithine N(5)-monooxygenase</fullName>
    </recommendedName>
</protein>
<keyword evidence="2" id="KW-1133">Transmembrane helix</keyword>
<dbReference type="SUPFAM" id="SSF103473">
    <property type="entry name" value="MFS general substrate transporter"/>
    <property type="match status" value="1"/>
</dbReference>
<organism evidence="3 4">
    <name type="scientific">Trichoderma lentiforme</name>
    <dbReference type="NCBI Taxonomy" id="1567552"/>
    <lineage>
        <taxon>Eukaryota</taxon>
        <taxon>Fungi</taxon>
        <taxon>Dikarya</taxon>
        <taxon>Ascomycota</taxon>
        <taxon>Pezizomycotina</taxon>
        <taxon>Sordariomycetes</taxon>
        <taxon>Hypocreomycetidae</taxon>
        <taxon>Hypocreales</taxon>
        <taxon>Hypocreaceae</taxon>
        <taxon>Trichoderma</taxon>
    </lineage>
</organism>
<dbReference type="InterPro" id="IPR036259">
    <property type="entry name" value="MFS_trans_sf"/>
</dbReference>
<dbReference type="InterPro" id="IPR036188">
    <property type="entry name" value="FAD/NAD-bd_sf"/>
</dbReference>
<dbReference type="GO" id="GO:0022857">
    <property type="term" value="F:transmembrane transporter activity"/>
    <property type="evidence" value="ECO:0007669"/>
    <property type="project" value="InterPro"/>
</dbReference>
<feature type="transmembrane region" description="Helical" evidence="2">
    <location>
        <begin position="92"/>
        <end position="110"/>
    </location>
</feature>
<dbReference type="PANTHER" id="PTHR38663:SF1">
    <property type="entry name" value="L-ORNITHINE N(5)-MONOOXYGENASE"/>
    <property type="match status" value="1"/>
</dbReference>
<dbReference type="Gene3D" id="3.50.50.60">
    <property type="entry name" value="FAD/NAD(P)-binding domain"/>
    <property type="match status" value="1"/>
</dbReference>
<dbReference type="EMBL" id="QLNT01000004">
    <property type="protein sequence ID" value="KAF3074958.1"/>
    <property type="molecule type" value="Genomic_DNA"/>
</dbReference>
<feature type="transmembrane region" description="Helical" evidence="2">
    <location>
        <begin position="369"/>
        <end position="394"/>
    </location>
</feature>
<feature type="transmembrane region" description="Helical" evidence="2">
    <location>
        <begin position="61"/>
        <end position="80"/>
    </location>
</feature>
<feature type="transmembrane region" description="Helical" evidence="2">
    <location>
        <begin position="116"/>
        <end position="138"/>
    </location>
</feature>
<gene>
    <name evidence="3" type="ORF">CFAM422_003125</name>
</gene>
<evidence type="ECO:0000256" key="2">
    <source>
        <dbReference type="SAM" id="Phobius"/>
    </source>
</evidence>
<dbReference type="PANTHER" id="PTHR38663">
    <property type="match status" value="1"/>
</dbReference>
<proteinExistence type="predicted"/>
<feature type="transmembrane region" description="Helical" evidence="2">
    <location>
        <begin position="303"/>
        <end position="326"/>
    </location>
</feature>
<comment type="subcellular location">
    <subcellularLocation>
        <location evidence="1">Membrane</location>
        <topology evidence="1">Multi-pass membrane protein</topology>
    </subcellularLocation>
</comment>
<reference evidence="3 4" key="1">
    <citation type="submission" date="2018-06" db="EMBL/GenBank/DDBJ databases">
        <title>Genome analysis of cellulolytic fungus Trichoderma lentiforme CFAM-422.</title>
        <authorList>
            <person name="Steindorff A.S."/>
            <person name="Formighieri E.F."/>
            <person name="Midorikawa G.E.O."/>
            <person name="Tamietti M.S."/>
            <person name="Ramos E.Z."/>
            <person name="Silva A.S."/>
            <person name="Bon E.P.S."/>
            <person name="Mendes T.D."/>
            <person name="Damaso M.C.T."/>
            <person name="Favaro L.C.L."/>
        </authorList>
    </citation>
    <scope>NUCLEOTIDE SEQUENCE [LARGE SCALE GENOMIC DNA]</scope>
    <source>
        <strain evidence="3 4">CFAM-422</strain>
    </source>
</reference>
<feature type="transmembrane region" description="Helical" evidence="2">
    <location>
        <begin position="178"/>
        <end position="198"/>
    </location>
</feature>
<comment type="caution">
    <text evidence="3">The sequence shown here is derived from an EMBL/GenBank/DDBJ whole genome shotgun (WGS) entry which is preliminary data.</text>
</comment>
<feature type="transmembrane region" description="Helical" evidence="2">
    <location>
        <begin position="150"/>
        <end position="172"/>
    </location>
</feature>
<dbReference type="Pfam" id="PF07690">
    <property type="entry name" value="MFS_1"/>
    <property type="match status" value="1"/>
</dbReference>
<accession>A0A9P5CHN3</accession>
<dbReference type="GO" id="GO:0016020">
    <property type="term" value="C:membrane"/>
    <property type="evidence" value="ECO:0007669"/>
    <property type="project" value="UniProtKB-SubCell"/>
</dbReference>
<feature type="transmembrane region" description="Helical" evidence="2">
    <location>
        <begin position="338"/>
        <end position="357"/>
    </location>
</feature>
<keyword evidence="4" id="KW-1185">Reference proteome</keyword>
<evidence type="ECO:0000256" key="1">
    <source>
        <dbReference type="ARBA" id="ARBA00004141"/>
    </source>
</evidence>
<sequence>MGRLLERGAWPWRSSEGLVTFAVAFAVFTDGLVYDLVIPFLPELFTGRLKTPPEDVDNWAALSLESFGMALLITNWIAGYIADGNVSKSRPFLAGIGIMLIATLLFFLSVDPYLIIFARALQGASEALVWVSGIAFLVSQVDEANLGVCMGYTTLGATIGELIGPLLGGYLYEKLGHWAVFGVVEVVIAGDIVLRLLVKEKEPESQQQTLVDAVKGLSDTDALLGNSVAVSHGTLDNIASTDLEHGGDDDRSALSGTTECDDDVSALSTLGWNWLSSVIGAAIACVVRSALEATIPIYVLRHFGWTSSAGGGVMFALLLPMVGGPLVGKYTTLNGPRWFSTIASLACGVFMVTLGFLTGDDPTTQTLFVVNIGFIGLCISLGTTTQTTAISAAAQRAEALRSRIRASGVELSWELKMLTPGMMLSGLSTAWALGLFLGPACGSFFHFSTNQEAMAEVEDEVYDVIIVGAGPCGLSTASRLREHTPAALFTDEEHRRFHWIGKYGKNVNLKHVRSGKISQSCHCRPEYKMLVLDATDNKWLGRWNHLFKMYDISHLRSPMLWHVDPLDRDALLAHAYHHQREDELVEIRNCVGKEISKHASKKMAKGRVCGGKQEARISINLRERNDYYTPSQALFRDHCMDVAGRYNLGEQLIRKETLQNLDYGEVRGVSVDGAKLFTVTTDSTRHYYAKTVVLAVGPANTPKIPPLPSAPLTASGTPPQACHSMQIKEFPDPIVKWRIAAGRSTNVLIIGGGLTSAQLAVLALKRGVTKIWHLMRGPMRVKHFDVDLSWMGKYKNAEQARFWTADSDIERLEIIKEARGGGSLTPTYYKKVKKYIASGHIELHNNTSLVDAELKEVDGSRFWSIKTEPPLAEVPLFDYIYFATGIQTDFACLPYLQTMLQKYPIHGHGGFPCINEDLMWKDGVPLFCAGRLGALQLGPAAPNIGGAKVAAERVAWAIEDIIKLNGSQEGHNQDSGELASYLSGHGNMYGILEDESN</sequence>
<dbReference type="Gene3D" id="1.20.1250.20">
    <property type="entry name" value="MFS general substrate transporter like domains"/>
    <property type="match status" value="1"/>
</dbReference>
<dbReference type="InterPro" id="IPR011701">
    <property type="entry name" value="MFS"/>
</dbReference>